<dbReference type="Proteomes" id="UP000183365">
    <property type="component" value="Unassembled WGS sequence"/>
</dbReference>
<dbReference type="GO" id="GO:0007059">
    <property type="term" value="P:chromosome segregation"/>
    <property type="evidence" value="ECO:0007669"/>
    <property type="project" value="TreeGrafter"/>
</dbReference>
<accession>A0A1L0AYS5</accession>
<dbReference type="PANTHER" id="PTHR11668:SF423">
    <property type="entry name" value="SERINE_THREONINE-PROTEIN PHOSPHATASE PPQ"/>
    <property type="match status" value="1"/>
</dbReference>
<dbReference type="GO" id="GO:0004722">
    <property type="term" value="F:protein serine/threonine phosphatase activity"/>
    <property type="evidence" value="ECO:0007669"/>
    <property type="project" value="UniProtKB-EC"/>
</dbReference>
<evidence type="ECO:0000256" key="4">
    <source>
        <dbReference type="ARBA" id="ARBA00023211"/>
    </source>
</evidence>
<dbReference type="FunFam" id="3.60.21.10:FF:000026">
    <property type="entry name" value="Serine/threonine-protein phosphatase"/>
    <property type="match status" value="1"/>
</dbReference>
<evidence type="ECO:0000259" key="9">
    <source>
        <dbReference type="PROSITE" id="PS00125"/>
    </source>
</evidence>
<dbReference type="GO" id="GO:0046872">
    <property type="term" value="F:metal ion binding"/>
    <property type="evidence" value="ECO:0007669"/>
    <property type="project" value="UniProtKB-KW"/>
</dbReference>
<dbReference type="Pfam" id="PF00149">
    <property type="entry name" value="Metallophos"/>
    <property type="match status" value="1"/>
</dbReference>
<feature type="compositionally biased region" description="Polar residues" evidence="8">
    <location>
        <begin position="1"/>
        <end position="22"/>
    </location>
</feature>
<organism evidence="10 11">
    <name type="scientific">Hanseniaspora guilliermondii</name>
    <dbReference type="NCBI Taxonomy" id="56406"/>
    <lineage>
        <taxon>Eukaryota</taxon>
        <taxon>Fungi</taxon>
        <taxon>Dikarya</taxon>
        <taxon>Ascomycota</taxon>
        <taxon>Saccharomycotina</taxon>
        <taxon>Saccharomycetes</taxon>
        <taxon>Saccharomycodales</taxon>
        <taxon>Saccharomycodaceae</taxon>
        <taxon>Hanseniaspora</taxon>
    </lineage>
</organism>
<dbReference type="EC" id="3.1.3.16" evidence="7"/>
<dbReference type="VEuPathDB" id="FungiDB:HGUI_01482"/>
<evidence type="ECO:0000256" key="6">
    <source>
        <dbReference type="ARBA" id="ARBA00048336"/>
    </source>
</evidence>
<feature type="compositionally biased region" description="Low complexity" evidence="8">
    <location>
        <begin position="82"/>
        <end position="91"/>
    </location>
</feature>
<dbReference type="SUPFAM" id="SSF56300">
    <property type="entry name" value="Metallo-dependent phosphatases"/>
    <property type="match status" value="1"/>
</dbReference>
<dbReference type="Pfam" id="PF16891">
    <property type="entry name" value="STPPase_N"/>
    <property type="match status" value="1"/>
</dbReference>
<keyword evidence="3" id="KW-0904">Protein phosphatase</keyword>
<evidence type="ECO:0000256" key="7">
    <source>
        <dbReference type="RuleBase" id="RU004273"/>
    </source>
</evidence>
<feature type="region of interest" description="Disordered" evidence="8">
    <location>
        <begin position="78"/>
        <end position="121"/>
    </location>
</feature>
<dbReference type="SMART" id="SM00156">
    <property type="entry name" value="PP2Ac"/>
    <property type="match status" value="1"/>
</dbReference>
<dbReference type="GO" id="GO:0005737">
    <property type="term" value="C:cytoplasm"/>
    <property type="evidence" value="ECO:0007669"/>
    <property type="project" value="TreeGrafter"/>
</dbReference>
<keyword evidence="11" id="KW-1185">Reference proteome</keyword>
<dbReference type="GO" id="GO:0090029">
    <property type="term" value="P:negative regulation of pheromone-dependent signal transduction involved in conjugation with cellular fusion"/>
    <property type="evidence" value="ECO:0007669"/>
    <property type="project" value="EnsemblFungi"/>
</dbReference>
<keyword evidence="1" id="KW-0479">Metal-binding</keyword>
<dbReference type="PANTHER" id="PTHR11668">
    <property type="entry name" value="SERINE/THREONINE PROTEIN PHOSPHATASE"/>
    <property type="match status" value="1"/>
</dbReference>
<dbReference type="PROSITE" id="PS00125">
    <property type="entry name" value="SER_THR_PHOSPHATASE"/>
    <property type="match status" value="1"/>
</dbReference>
<comment type="catalytic activity">
    <reaction evidence="5">
        <text>O-phospho-L-seryl-[protein] + H2O = L-seryl-[protein] + phosphate</text>
        <dbReference type="Rhea" id="RHEA:20629"/>
        <dbReference type="Rhea" id="RHEA-COMP:9863"/>
        <dbReference type="Rhea" id="RHEA-COMP:11604"/>
        <dbReference type="ChEBI" id="CHEBI:15377"/>
        <dbReference type="ChEBI" id="CHEBI:29999"/>
        <dbReference type="ChEBI" id="CHEBI:43474"/>
        <dbReference type="ChEBI" id="CHEBI:83421"/>
        <dbReference type="EC" id="3.1.3.16"/>
    </reaction>
</comment>
<evidence type="ECO:0000256" key="3">
    <source>
        <dbReference type="ARBA" id="ARBA00022912"/>
    </source>
</evidence>
<feature type="region of interest" description="Disordered" evidence="8">
    <location>
        <begin position="1"/>
        <end position="62"/>
    </location>
</feature>
<dbReference type="EMBL" id="FQNF01000020">
    <property type="protein sequence ID" value="SGZ39282.1"/>
    <property type="molecule type" value="Genomic_DNA"/>
</dbReference>
<protein>
    <recommendedName>
        <fullName evidence="7">Serine/threonine-protein phosphatase</fullName>
        <ecNumber evidence="7">3.1.3.16</ecNumber>
    </recommendedName>
</protein>
<sequence length="532" mass="60326">MGNSPSRPNEYNNNNHVGQSAHTNEDDLSGKGNGLDDPDDSRRSQTNNKLKTDKAGMNKQLSLKKQEVIDEVFDFDINNAPSRRSSSTRSFSLEKKKRPEHPLASTRTSVYSSSYESSNTGTGDMSFKAEDIILDGVKNDTVDYKLNFATLDDKGLVQAKLSKKTLTSKNKAVHDSLLRPQLMHVPTPLGSLATSSSISSQSTNMDNKADTMLSSKHIHGIKNSKHVNKVLNVDECIERLRLLADNVYQKHFPFEKWEIELICMKAREVFLSQPSLLKLKSPTKVVGDVHGQFPDLLRILKLSGDPSNTGYLFLGDYVDRGKQSLETITLLLLYKIKYSQTFFMLRGNHESSQVTKIYGFYDECKRRCGTSKVWKYYVDCFNSLPFAGVISDKIFCVHGGISPYLQDMSQIEKILRPTEVPQDGLLTDLLWSDPEKNIVDWQPNTDRGVSCYFSRKNVSSFCKRFQFDLVIRGHMVVEDGYEFFGKKRLVTIFSAPNYCGEFNNWGAVMDVDKDLICSFELLKPRKNEKKKN</sequence>
<feature type="domain" description="Serine/threonine specific protein phosphatases" evidence="9">
    <location>
        <begin position="345"/>
        <end position="350"/>
    </location>
</feature>
<evidence type="ECO:0000313" key="11">
    <source>
        <dbReference type="Proteomes" id="UP000183365"/>
    </source>
</evidence>
<evidence type="ECO:0000256" key="5">
    <source>
        <dbReference type="ARBA" id="ARBA00047761"/>
    </source>
</evidence>
<reference evidence="11" key="1">
    <citation type="submission" date="2016-11" db="EMBL/GenBank/DDBJ databases">
        <authorList>
            <person name="Guldener U."/>
        </authorList>
    </citation>
    <scope>NUCLEOTIDE SEQUENCE [LARGE SCALE GENOMIC DNA]</scope>
</reference>
<dbReference type="GO" id="GO:0007346">
    <property type="term" value="P:regulation of mitotic cell cycle"/>
    <property type="evidence" value="ECO:0007669"/>
    <property type="project" value="TreeGrafter"/>
</dbReference>
<evidence type="ECO:0000256" key="8">
    <source>
        <dbReference type="SAM" id="MobiDB-lite"/>
    </source>
</evidence>
<name>A0A1L0AYS5_9ASCO</name>
<keyword evidence="4" id="KW-0464">Manganese</keyword>
<dbReference type="AlphaFoldDB" id="A0A1L0AYS5"/>
<evidence type="ECO:0000256" key="1">
    <source>
        <dbReference type="ARBA" id="ARBA00022723"/>
    </source>
</evidence>
<evidence type="ECO:0000313" key="10">
    <source>
        <dbReference type="EMBL" id="SGZ39282.1"/>
    </source>
</evidence>
<dbReference type="GO" id="GO:0005634">
    <property type="term" value="C:nucleus"/>
    <property type="evidence" value="ECO:0007669"/>
    <property type="project" value="TreeGrafter"/>
</dbReference>
<dbReference type="PRINTS" id="PR00114">
    <property type="entry name" value="STPHPHTASE"/>
</dbReference>
<comment type="catalytic activity">
    <reaction evidence="6 7">
        <text>O-phospho-L-threonyl-[protein] + H2O = L-threonyl-[protein] + phosphate</text>
        <dbReference type="Rhea" id="RHEA:47004"/>
        <dbReference type="Rhea" id="RHEA-COMP:11060"/>
        <dbReference type="Rhea" id="RHEA-COMP:11605"/>
        <dbReference type="ChEBI" id="CHEBI:15377"/>
        <dbReference type="ChEBI" id="CHEBI:30013"/>
        <dbReference type="ChEBI" id="CHEBI:43474"/>
        <dbReference type="ChEBI" id="CHEBI:61977"/>
        <dbReference type="EC" id="3.1.3.16"/>
    </reaction>
</comment>
<dbReference type="InterPro" id="IPR006186">
    <property type="entry name" value="Ser/Thr-sp_prot-phosphatase"/>
</dbReference>
<dbReference type="InterPro" id="IPR029052">
    <property type="entry name" value="Metallo-depent_PP-like"/>
</dbReference>
<dbReference type="OrthoDB" id="3972183at2759"/>
<dbReference type="InterPro" id="IPR004843">
    <property type="entry name" value="Calcineurin-like_PHP"/>
</dbReference>
<dbReference type="Gene3D" id="3.60.21.10">
    <property type="match status" value="1"/>
</dbReference>
<gene>
    <name evidence="10" type="ORF">HGUI_01482</name>
</gene>
<dbReference type="InterPro" id="IPR050341">
    <property type="entry name" value="PP1_catalytic_subunit"/>
</dbReference>
<feature type="compositionally biased region" description="Low complexity" evidence="8">
    <location>
        <begin position="105"/>
        <end position="121"/>
    </location>
</feature>
<keyword evidence="2 7" id="KW-0378">Hydrolase</keyword>
<comment type="similarity">
    <text evidence="7">Belongs to the PPP phosphatase family.</text>
</comment>
<proteinExistence type="inferred from homology"/>
<dbReference type="InterPro" id="IPR031675">
    <property type="entry name" value="STPPase_N"/>
</dbReference>
<evidence type="ECO:0000256" key="2">
    <source>
        <dbReference type="ARBA" id="ARBA00022801"/>
    </source>
</evidence>